<name>S7T391_9BACT</name>
<reference evidence="1 2" key="1">
    <citation type="journal article" date="2013" name="Genome Announc.">
        <title>Draft genome sequences for three mercury-methylating, sulfate-reducing bacteria.</title>
        <authorList>
            <person name="Brown S.D."/>
            <person name="Hurt R.A.Jr."/>
            <person name="Gilmour C.C."/>
            <person name="Elias D.A."/>
        </authorList>
    </citation>
    <scope>NUCLEOTIDE SEQUENCE [LARGE SCALE GENOMIC DNA]</scope>
    <source>
        <strain evidence="1 2">DSM 16529</strain>
    </source>
</reference>
<dbReference type="STRING" id="1121439.dsat_1188"/>
<accession>S7T391</accession>
<organism evidence="1 2">
    <name type="scientific">Alkalidesulfovibrio alkalitolerans DSM 16529</name>
    <dbReference type="NCBI Taxonomy" id="1121439"/>
    <lineage>
        <taxon>Bacteria</taxon>
        <taxon>Pseudomonadati</taxon>
        <taxon>Thermodesulfobacteriota</taxon>
        <taxon>Desulfovibrionia</taxon>
        <taxon>Desulfovibrionales</taxon>
        <taxon>Desulfovibrionaceae</taxon>
        <taxon>Alkalidesulfovibrio</taxon>
    </lineage>
</organism>
<keyword evidence="2" id="KW-1185">Reference proteome</keyword>
<proteinExistence type="predicted"/>
<evidence type="ECO:0000313" key="2">
    <source>
        <dbReference type="Proteomes" id="UP000014975"/>
    </source>
</evidence>
<dbReference type="RefSeq" id="WP_020887885.1">
    <property type="nucleotide sequence ID" value="NZ_ATHI01000030.1"/>
</dbReference>
<dbReference type="eggNOG" id="COG1413">
    <property type="taxonomic scope" value="Bacteria"/>
</dbReference>
<gene>
    <name evidence="1" type="ORF">dsat_1188</name>
</gene>
<dbReference type="PATRIC" id="fig|1121439.3.peg.2571"/>
<sequence length="526" mass="57723">MHYFPDADLASRAVQRDFTVTWLNARALRAEADRLGADVPERTVKALETILTNFVHDAQRNAHHLYREAARGLAMLLRPGMPPSLASRALAVLDAMLREGTRKARLAVSDVMGGLVSVAPGPRLSPCDPGRAKAVELDEVLAQVGAQGVKPRRAGRSLLFDLPGKRLLVVKRARSGEDGLGLGREAAWMDLLSRESFPVRFEAPVPLPVHGCPLVALRGLREPGLHPRGLALCFVAPADYFVYPNELLCGGRPGAEEFCEMWLRAAELFGLLAGRGIVHEDPIPLFHNRTAQTRRGDQGVYDWRRMGRLDQWLASCRHPNFGATGLRDFEHLARWPGQGQALHRALGNALMALLLVAGSWFRAAKPACRGIAPDGSPADARHCFDEELLTRLVGQGFARMHLGFAGEPFTGALPFDAAHLARRMVEEMGVDRYMEELFRVEDQGRLGRVAFEEFLVARGMPPEEAAKAEQGREDIALATGPHLGRFNAQTSLPELNEFVACAAARIIAGRYLAHNFPDALVRLDAN</sequence>
<comment type="caution">
    <text evidence="1">The sequence shown here is derived from an EMBL/GenBank/DDBJ whole genome shotgun (WGS) entry which is preliminary data.</text>
</comment>
<dbReference type="EMBL" id="ATHI01000030">
    <property type="protein sequence ID" value="EPR31061.1"/>
    <property type="molecule type" value="Genomic_DNA"/>
</dbReference>
<dbReference type="AlphaFoldDB" id="S7T391"/>
<dbReference type="OrthoDB" id="5410372at2"/>
<dbReference type="Proteomes" id="UP000014975">
    <property type="component" value="Unassembled WGS sequence"/>
</dbReference>
<evidence type="ECO:0000313" key="1">
    <source>
        <dbReference type="EMBL" id="EPR31061.1"/>
    </source>
</evidence>
<protein>
    <submittedName>
        <fullName evidence="1">Uncharacterized protein</fullName>
    </submittedName>
</protein>
<dbReference type="NCBIfam" id="NF033874">
    <property type="entry name" value="SidJ_rel_pseudo"/>
    <property type="match status" value="1"/>
</dbReference>